<evidence type="ECO:0000313" key="2">
    <source>
        <dbReference type="Proteomes" id="UP000031599"/>
    </source>
</evidence>
<comment type="caution">
    <text evidence="1">The sequence shown here is derived from an EMBL/GenBank/DDBJ whole genome shotgun (WGS) entry which is preliminary data.</text>
</comment>
<organism evidence="1 2">
    <name type="scientific">Enhygromyxa salina</name>
    <dbReference type="NCBI Taxonomy" id="215803"/>
    <lineage>
        <taxon>Bacteria</taxon>
        <taxon>Pseudomonadati</taxon>
        <taxon>Myxococcota</taxon>
        <taxon>Polyangia</taxon>
        <taxon>Nannocystales</taxon>
        <taxon>Nannocystaceae</taxon>
        <taxon>Enhygromyxa</taxon>
    </lineage>
</organism>
<gene>
    <name evidence="1" type="ORF">DB30_05149</name>
</gene>
<dbReference type="Pfam" id="PF22817">
    <property type="entry name" value="ApeP-like"/>
    <property type="match status" value="1"/>
</dbReference>
<proteinExistence type="predicted"/>
<protein>
    <submittedName>
        <fullName evidence="1">3-hydroxydecanoyl-[ACP] dehydratase</fullName>
    </submittedName>
</protein>
<evidence type="ECO:0000313" key="1">
    <source>
        <dbReference type="EMBL" id="KIG15842.1"/>
    </source>
</evidence>
<reference evidence="1 2" key="1">
    <citation type="submission" date="2014-12" db="EMBL/GenBank/DDBJ databases">
        <title>Genome assembly of Enhygromyxa salina DSM 15201.</title>
        <authorList>
            <person name="Sharma G."/>
            <person name="Subramanian S."/>
        </authorList>
    </citation>
    <scope>NUCLEOTIDE SEQUENCE [LARGE SCALE GENOMIC DNA]</scope>
    <source>
        <strain evidence="1 2">DSM 15201</strain>
    </source>
</reference>
<dbReference type="InterPro" id="IPR016776">
    <property type="entry name" value="ApeP-like_dehydratase"/>
</dbReference>
<dbReference type="InterPro" id="IPR029069">
    <property type="entry name" value="HotDog_dom_sf"/>
</dbReference>
<dbReference type="Gene3D" id="3.10.129.10">
    <property type="entry name" value="Hotdog Thioesterase"/>
    <property type="match status" value="1"/>
</dbReference>
<dbReference type="SUPFAM" id="SSF54637">
    <property type="entry name" value="Thioesterase/thiol ester dehydrase-isomerase"/>
    <property type="match status" value="1"/>
</dbReference>
<dbReference type="Proteomes" id="UP000031599">
    <property type="component" value="Unassembled WGS sequence"/>
</dbReference>
<sequence length="137" mass="14602">MLLIDELVEYSPTRALVRARVRPGGAFVVAGHVPATILLEYMAQAIAAAEGMHARNTPPSPGRRRGERSPGLLLGTRELELGTQTLAVGDTLEIHVVQSFSDPDSGLACYDCEVQRDGQRVAAALVNVMLAPDLGAR</sequence>
<dbReference type="AlphaFoldDB" id="A0A0C2D734"/>
<accession>A0A0C2D734</accession>
<dbReference type="EMBL" id="JMCC02000046">
    <property type="protein sequence ID" value="KIG15842.1"/>
    <property type="molecule type" value="Genomic_DNA"/>
</dbReference>
<name>A0A0C2D734_9BACT</name>